<feature type="compositionally biased region" description="Gly residues" evidence="1">
    <location>
        <begin position="226"/>
        <end position="236"/>
    </location>
</feature>
<dbReference type="Proteomes" id="UP000611640">
    <property type="component" value="Chromosome"/>
</dbReference>
<feature type="region of interest" description="Disordered" evidence="1">
    <location>
        <begin position="221"/>
        <end position="378"/>
    </location>
</feature>
<evidence type="ECO:0000256" key="1">
    <source>
        <dbReference type="SAM" id="MobiDB-lite"/>
    </source>
</evidence>
<feature type="compositionally biased region" description="Low complexity" evidence="1">
    <location>
        <begin position="59"/>
        <end position="69"/>
    </location>
</feature>
<sequence>MPGSRGPGAGSGSKAVEPPDSSGLLKGDGNDWSPNIDGIGLPDTSGGADAGGTGLQNNGTGMPMMPGMPGSRGPGAGSGSKAVEPPDSSGLLKGDGNDWSPNIDGIGLPDTSGGADAGGTGLHAQQPPGTAATETPLTPGAPGAPGARGGPGGSKPVEPPDSSGLLKGDGNDWSPNIDAVGLPDTSGGADAGGTGLRADENTEQAPTGGGLPLGVPMVHGVPGVPGAAGGTTGGGGRADRAAGASDASGLIGGDPDVWSGTNVAPGVPDAPAGVAPGGAGLDEPPAAEHGATAPAADVAAPAGPATDPVAADRAATHTAAGLPPTATPEPTGTADPRDRSGSERGTGRPDAGQPATGNSSPEPGSDLEVAGAPTGAPAIVPVPVVPVAAGGAAETRPTAPRARAAPPAPAAPSAAEAGGVTLSVAMPGPPPAETVTPAAETVAPAPGVPVAPVPAVRPADEDEGEQDPVESESGDALREPESSWTGGDGEQPAAQDRVPVVRPDEDDDGSDWDDAEGAWWLTGTGTRQEERADD</sequence>
<feature type="compositionally biased region" description="Acidic residues" evidence="1">
    <location>
        <begin position="460"/>
        <end position="473"/>
    </location>
</feature>
<reference evidence="2 3" key="1">
    <citation type="submission" date="2020-08" db="EMBL/GenBank/DDBJ databases">
        <title>Whole genome shotgun sequence of Actinocatenispora thailandica NBRC 105041.</title>
        <authorList>
            <person name="Komaki H."/>
            <person name="Tamura T."/>
        </authorList>
    </citation>
    <scope>NUCLEOTIDE SEQUENCE [LARGE SCALE GENOMIC DNA]</scope>
    <source>
        <strain evidence="2 3">NBRC 105041</strain>
    </source>
</reference>
<feature type="compositionally biased region" description="Low complexity" evidence="1">
    <location>
        <begin position="369"/>
        <end position="378"/>
    </location>
</feature>
<feature type="compositionally biased region" description="Low complexity" evidence="1">
    <location>
        <begin position="391"/>
        <end position="417"/>
    </location>
</feature>
<dbReference type="EMBL" id="AP023355">
    <property type="protein sequence ID" value="BCJ35637.1"/>
    <property type="molecule type" value="Genomic_DNA"/>
</dbReference>
<dbReference type="KEGG" id="atl:Athai_31400"/>
<feature type="region of interest" description="Disordered" evidence="1">
    <location>
        <begin position="1"/>
        <end position="209"/>
    </location>
</feature>
<protein>
    <submittedName>
        <fullName evidence="2">Uncharacterized protein</fullName>
    </submittedName>
</protein>
<feature type="compositionally biased region" description="Low complexity" evidence="1">
    <location>
        <begin position="263"/>
        <end position="274"/>
    </location>
</feature>
<evidence type="ECO:0000313" key="2">
    <source>
        <dbReference type="EMBL" id="BCJ35637.1"/>
    </source>
</evidence>
<organism evidence="2 3">
    <name type="scientific">Actinocatenispora thailandica</name>
    <dbReference type="NCBI Taxonomy" id="227318"/>
    <lineage>
        <taxon>Bacteria</taxon>
        <taxon>Bacillati</taxon>
        <taxon>Actinomycetota</taxon>
        <taxon>Actinomycetes</taxon>
        <taxon>Micromonosporales</taxon>
        <taxon>Micromonosporaceae</taxon>
        <taxon>Actinocatenispora</taxon>
    </lineage>
</organism>
<accession>A0A7R7DQ05</accession>
<feature type="compositionally biased region" description="Acidic residues" evidence="1">
    <location>
        <begin position="504"/>
        <end position="516"/>
    </location>
</feature>
<feature type="compositionally biased region" description="Gly residues" evidence="1">
    <location>
        <begin position="1"/>
        <end position="11"/>
    </location>
</feature>
<feature type="compositionally biased region" description="Low complexity" evidence="1">
    <location>
        <begin position="433"/>
        <end position="445"/>
    </location>
</feature>
<feature type="region of interest" description="Disordered" evidence="1">
    <location>
        <begin position="391"/>
        <end position="534"/>
    </location>
</feature>
<gene>
    <name evidence="2" type="ORF">Athai_31400</name>
</gene>
<name>A0A7R7DQ05_9ACTN</name>
<feature type="compositionally biased region" description="Low complexity" evidence="1">
    <location>
        <begin position="127"/>
        <end position="145"/>
    </location>
</feature>
<feature type="compositionally biased region" description="Basic and acidic residues" evidence="1">
    <location>
        <begin position="335"/>
        <end position="347"/>
    </location>
</feature>
<feature type="compositionally biased region" description="Low complexity" evidence="1">
    <location>
        <begin position="287"/>
        <end position="334"/>
    </location>
</feature>
<proteinExistence type="predicted"/>
<keyword evidence="3" id="KW-1185">Reference proteome</keyword>
<evidence type="ECO:0000313" key="3">
    <source>
        <dbReference type="Proteomes" id="UP000611640"/>
    </source>
</evidence>
<dbReference type="AlphaFoldDB" id="A0A7R7DQ05"/>